<evidence type="ECO:0008006" key="4">
    <source>
        <dbReference type="Google" id="ProtNLM"/>
    </source>
</evidence>
<evidence type="ECO:0000313" key="3">
    <source>
        <dbReference type="Proteomes" id="UP001183390"/>
    </source>
</evidence>
<comment type="caution">
    <text evidence="2">The sequence shown here is derived from an EMBL/GenBank/DDBJ whole genome shotgun (WGS) entry which is preliminary data.</text>
</comment>
<reference evidence="3" key="1">
    <citation type="submission" date="2023-07" db="EMBL/GenBank/DDBJ databases">
        <title>30 novel species of actinomycetes from the DSMZ collection.</title>
        <authorList>
            <person name="Nouioui I."/>
        </authorList>
    </citation>
    <scope>NUCLEOTIDE SEQUENCE [LARGE SCALE GENOMIC DNA]</scope>
    <source>
        <strain evidence="3">DSM 44743</strain>
    </source>
</reference>
<protein>
    <recommendedName>
        <fullName evidence="4">SAV-6107-like HEPN domain-containing protein</fullName>
    </recommendedName>
</protein>
<dbReference type="Proteomes" id="UP001183390">
    <property type="component" value="Unassembled WGS sequence"/>
</dbReference>
<gene>
    <name evidence="2" type="ORF">RM479_08100</name>
</gene>
<organism evidence="2 3">
    <name type="scientific">Nocardiopsis lambiniae</name>
    <dbReference type="NCBI Taxonomy" id="3075539"/>
    <lineage>
        <taxon>Bacteria</taxon>
        <taxon>Bacillati</taxon>
        <taxon>Actinomycetota</taxon>
        <taxon>Actinomycetes</taxon>
        <taxon>Streptosporangiales</taxon>
        <taxon>Nocardiopsidaceae</taxon>
        <taxon>Nocardiopsis</taxon>
    </lineage>
</organism>
<name>A0ABU2M6S1_9ACTN</name>
<sequence>MPRTEPDASRRERRPSTAQRERADELFDTVSSALRDVEEPGSDPAIALRRADRAFETLHRHLERGGVLPGPWSRARHP</sequence>
<proteinExistence type="predicted"/>
<feature type="region of interest" description="Disordered" evidence="1">
    <location>
        <begin position="1"/>
        <end position="24"/>
    </location>
</feature>
<dbReference type="EMBL" id="JAVREP010000004">
    <property type="protein sequence ID" value="MDT0328373.1"/>
    <property type="molecule type" value="Genomic_DNA"/>
</dbReference>
<feature type="compositionally biased region" description="Basic and acidic residues" evidence="1">
    <location>
        <begin position="1"/>
        <end position="10"/>
    </location>
</feature>
<evidence type="ECO:0000256" key="1">
    <source>
        <dbReference type="SAM" id="MobiDB-lite"/>
    </source>
</evidence>
<dbReference type="RefSeq" id="WP_311511103.1">
    <property type="nucleotide sequence ID" value="NZ_JAVREP010000004.1"/>
</dbReference>
<evidence type="ECO:0000313" key="2">
    <source>
        <dbReference type="EMBL" id="MDT0328373.1"/>
    </source>
</evidence>
<accession>A0ABU2M6S1</accession>
<keyword evidence="3" id="KW-1185">Reference proteome</keyword>